<dbReference type="SMART" id="SM00905">
    <property type="entry name" value="FolB"/>
    <property type="match status" value="1"/>
</dbReference>
<gene>
    <name evidence="8" type="primary">folB</name>
    <name evidence="8" type="ORF">G3570_15765</name>
</gene>
<dbReference type="CDD" id="cd00534">
    <property type="entry name" value="DHNA_DHNTPE"/>
    <property type="match status" value="1"/>
</dbReference>
<organism evidence="8 9">
    <name type="scientific">Halalkalibaculum roseum</name>
    <dbReference type="NCBI Taxonomy" id="2709311"/>
    <lineage>
        <taxon>Bacteria</taxon>
        <taxon>Pseudomonadati</taxon>
        <taxon>Balneolota</taxon>
        <taxon>Balneolia</taxon>
        <taxon>Balneolales</taxon>
        <taxon>Balneolaceae</taxon>
        <taxon>Halalkalibaculum</taxon>
    </lineage>
</organism>
<name>A0A6M1T868_9BACT</name>
<evidence type="ECO:0000256" key="3">
    <source>
        <dbReference type="ARBA" id="ARBA00005708"/>
    </source>
</evidence>
<comment type="pathway">
    <text evidence="2 6">Cofactor biosynthesis; tetrahydrofolate biosynthesis; 2-amino-4-hydroxy-6-hydroxymethyl-7,8-dihydropteridine diphosphate from 7,8-dihydroneopterin triphosphate: step 3/4.</text>
</comment>
<keyword evidence="9" id="KW-1185">Reference proteome</keyword>
<protein>
    <recommendedName>
        <fullName evidence="6">7,8-dihydroneopterin aldolase</fullName>
        <ecNumber evidence="6">4.1.2.25</ecNumber>
    </recommendedName>
</protein>
<dbReference type="NCBIfam" id="TIGR00525">
    <property type="entry name" value="folB"/>
    <property type="match status" value="1"/>
</dbReference>
<dbReference type="PANTHER" id="PTHR42844:SF1">
    <property type="entry name" value="DIHYDRONEOPTERIN ALDOLASE 1-RELATED"/>
    <property type="match status" value="1"/>
</dbReference>
<dbReference type="PANTHER" id="PTHR42844">
    <property type="entry name" value="DIHYDRONEOPTERIN ALDOLASE 1-RELATED"/>
    <property type="match status" value="1"/>
</dbReference>
<dbReference type="EMBL" id="JAALLT010000006">
    <property type="protein sequence ID" value="NGP78105.1"/>
    <property type="molecule type" value="Genomic_DNA"/>
</dbReference>
<sequence length="119" mass="13780">MDKLTLKGLRFHAPHGYYEEERIEGNDFEVDLVFYADLSEAGRSDDLSQTIDYQKAETAVKNIMEGTSVKLIETLTLRIGEQVFETFPNLQKLEVSVRKMEPPIETKAEYSEVQMTWTR</sequence>
<dbReference type="GO" id="GO:0046654">
    <property type="term" value="P:tetrahydrofolate biosynthetic process"/>
    <property type="evidence" value="ECO:0007669"/>
    <property type="project" value="UniProtKB-UniRule"/>
</dbReference>
<accession>A0A6M1T868</accession>
<dbReference type="GO" id="GO:0005737">
    <property type="term" value="C:cytoplasm"/>
    <property type="evidence" value="ECO:0007669"/>
    <property type="project" value="TreeGrafter"/>
</dbReference>
<dbReference type="Gene3D" id="3.30.1130.10">
    <property type="match status" value="1"/>
</dbReference>
<dbReference type="Proteomes" id="UP000473278">
    <property type="component" value="Unassembled WGS sequence"/>
</dbReference>
<evidence type="ECO:0000256" key="6">
    <source>
        <dbReference type="RuleBase" id="RU362079"/>
    </source>
</evidence>
<dbReference type="GO" id="GO:0046656">
    <property type="term" value="P:folic acid biosynthetic process"/>
    <property type="evidence" value="ECO:0007669"/>
    <property type="project" value="UniProtKB-UniRule"/>
</dbReference>
<comment type="catalytic activity">
    <reaction evidence="1 6">
        <text>7,8-dihydroneopterin = 6-hydroxymethyl-7,8-dihydropterin + glycolaldehyde</text>
        <dbReference type="Rhea" id="RHEA:10540"/>
        <dbReference type="ChEBI" id="CHEBI:17001"/>
        <dbReference type="ChEBI" id="CHEBI:17071"/>
        <dbReference type="ChEBI" id="CHEBI:44841"/>
        <dbReference type="EC" id="4.1.2.25"/>
    </reaction>
</comment>
<comment type="similarity">
    <text evidence="3 6">Belongs to the DHNA family.</text>
</comment>
<comment type="function">
    <text evidence="6">Catalyzes the conversion of 7,8-dihydroneopterin to 6-hydroxymethyl-7,8-dihydropterin.</text>
</comment>
<feature type="domain" description="Dihydroneopterin aldolase/epimerase" evidence="7">
    <location>
        <begin position="4"/>
        <end position="119"/>
    </location>
</feature>
<dbReference type="AlphaFoldDB" id="A0A6M1T868"/>
<keyword evidence="5 6" id="KW-0456">Lyase</keyword>
<dbReference type="UniPathway" id="UPA00077">
    <property type="reaction ID" value="UER00154"/>
</dbReference>
<evidence type="ECO:0000256" key="1">
    <source>
        <dbReference type="ARBA" id="ARBA00001353"/>
    </source>
</evidence>
<evidence type="ECO:0000313" key="9">
    <source>
        <dbReference type="Proteomes" id="UP000473278"/>
    </source>
</evidence>
<evidence type="ECO:0000259" key="7">
    <source>
        <dbReference type="SMART" id="SM00905"/>
    </source>
</evidence>
<dbReference type="InterPro" id="IPR006157">
    <property type="entry name" value="FolB_dom"/>
</dbReference>
<dbReference type="EC" id="4.1.2.25" evidence="6"/>
<dbReference type="InterPro" id="IPR043133">
    <property type="entry name" value="GTP-CH-I_C/QueF"/>
</dbReference>
<evidence type="ECO:0000313" key="8">
    <source>
        <dbReference type="EMBL" id="NGP78105.1"/>
    </source>
</evidence>
<dbReference type="SUPFAM" id="SSF55620">
    <property type="entry name" value="Tetrahydrobiopterin biosynthesis enzymes-like"/>
    <property type="match status" value="1"/>
</dbReference>
<evidence type="ECO:0000256" key="2">
    <source>
        <dbReference type="ARBA" id="ARBA00005013"/>
    </source>
</evidence>
<dbReference type="RefSeq" id="WP_165143840.1">
    <property type="nucleotide sequence ID" value="NZ_JAALLT010000006.1"/>
</dbReference>
<evidence type="ECO:0000256" key="5">
    <source>
        <dbReference type="ARBA" id="ARBA00023239"/>
    </source>
</evidence>
<evidence type="ECO:0000256" key="4">
    <source>
        <dbReference type="ARBA" id="ARBA00022909"/>
    </source>
</evidence>
<reference evidence="8 9" key="1">
    <citation type="submission" date="2020-02" db="EMBL/GenBank/DDBJ databases">
        <title>Balneolaceae bacterium YR4-1, complete genome.</title>
        <authorList>
            <person name="Li Y."/>
            <person name="Wu S."/>
        </authorList>
    </citation>
    <scope>NUCLEOTIDE SEQUENCE [LARGE SCALE GENOMIC DNA]</scope>
    <source>
        <strain evidence="8 9">YR4-1</strain>
    </source>
</reference>
<dbReference type="NCBIfam" id="TIGR00526">
    <property type="entry name" value="folB_dom"/>
    <property type="match status" value="1"/>
</dbReference>
<dbReference type="Pfam" id="PF02152">
    <property type="entry name" value="FolB"/>
    <property type="match status" value="1"/>
</dbReference>
<dbReference type="InterPro" id="IPR006156">
    <property type="entry name" value="Dihydroneopterin_aldolase"/>
</dbReference>
<dbReference type="GO" id="GO:0004150">
    <property type="term" value="F:dihydroneopterin aldolase activity"/>
    <property type="evidence" value="ECO:0007669"/>
    <property type="project" value="UniProtKB-UniRule"/>
</dbReference>
<comment type="caution">
    <text evidence="8">The sequence shown here is derived from an EMBL/GenBank/DDBJ whole genome shotgun (WGS) entry which is preliminary data.</text>
</comment>
<proteinExistence type="inferred from homology"/>
<keyword evidence="4 6" id="KW-0289">Folate biosynthesis</keyword>